<proteinExistence type="inferred from homology"/>
<dbReference type="OrthoDB" id="3687641at2759"/>
<dbReference type="PANTHER" id="PTHR33365:SF4">
    <property type="entry name" value="CYCLOCHLOROTINE BIOSYNTHESIS PROTEIN O"/>
    <property type="match status" value="1"/>
</dbReference>
<comment type="pathway">
    <text evidence="1">Mycotoxin biosynthesis.</text>
</comment>
<dbReference type="AlphaFoldDB" id="A0A8H4R6S7"/>
<comment type="similarity">
    <text evidence="2">Belongs to the ustYa family.</text>
</comment>
<reference evidence="3 4" key="1">
    <citation type="submission" date="2020-03" db="EMBL/GenBank/DDBJ databases">
        <title>Draft Genome Sequence of Cudoniella acicularis.</title>
        <authorList>
            <person name="Buettner E."/>
            <person name="Kellner H."/>
        </authorList>
    </citation>
    <scope>NUCLEOTIDE SEQUENCE [LARGE SCALE GENOMIC DNA]</scope>
    <source>
        <strain evidence="3 4">DSM 108380</strain>
    </source>
</reference>
<name>A0A8H4R6S7_9HELO</name>
<evidence type="ECO:0000256" key="1">
    <source>
        <dbReference type="ARBA" id="ARBA00004685"/>
    </source>
</evidence>
<sequence length="350" mass="40235">MWMSEFDPMANARRLSKNITGRSHRALWSVGTETKVCSESWDTSQPKKVAGYAARARITETVMDFNKEWTTASDPGRMAMLDRFRPCLDSLPFLPLNSKMHSYKSLSLASQADPEDEKFSDELEGSVRQIANRKPYWSHAFKWLPWSLHLAVFVLYATLLARMKIWPESKTQSTLYNGAIPMEYTTVDYLEPSQYAGRPTAKKEAQWDSLLSVGFVSITEDEKSGLLHETATDRHNPDNYVVELDVFHQLHCLQALRKQVWYPVFIDIKNDPETVWEAHLDHCVDYLRHSLMCNAALTPTTFYWDEEKRGYHPTEAMPHTCVVFDNIWEWAASRNTTGDGVEFVGALPNL</sequence>
<dbReference type="InterPro" id="IPR021765">
    <property type="entry name" value="UstYa-like"/>
</dbReference>
<dbReference type="Proteomes" id="UP000566819">
    <property type="component" value="Unassembled WGS sequence"/>
</dbReference>
<organism evidence="3 4">
    <name type="scientific">Cudoniella acicularis</name>
    <dbReference type="NCBI Taxonomy" id="354080"/>
    <lineage>
        <taxon>Eukaryota</taxon>
        <taxon>Fungi</taxon>
        <taxon>Dikarya</taxon>
        <taxon>Ascomycota</taxon>
        <taxon>Pezizomycotina</taxon>
        <taxon>Leotiomycetes</taxon>
        <taxon>Helotiales</taxon>
        <taxon>Tricladiaceae</taxon>
        <taxon>Cudoniella</taxon>
    </lineage>
</organism>
<keyword evidence="4" id="KW-1185">Reference proteome</keyword>
<dbReference type="EMBL" id="JAAMPI010001839">
    <property type="protein sequence ID" value="KAF4622762.1"/>
    <property type="molecule type" value="Genomic_DNA"/>
</dbReference>
<accession>A0A8H4R6S7</accession>
<gene>
    <name evidence="3" type="ORF">G7Y89_g14265</name>
</gene>
<evidence type="ECO:0000313" key="4">
    <source>
        <dbReference type="Proteomes" id="UP000566819"/>
    </source>
</evidence>
<evidence type="ECO:0000313" key="3">
    <source>
        <dbReference type="EMBL" id="KAF4622762.1"/>
    </source>
</evidence>
<protein>
    <submittedName>
        <fullName evidence="3">Uncharacterized protein</fullName>
    </submittedName>
</protein>
<dbReference type="PANTHER" id="PTHR33365">
    <property type="entry name" value="YALI0B05434P"/>
    <property type="match status" value="1"/>
</dbReference>
<dbReference type="Pfam" id="PF11807">
    <property type="entry name" value="UstYa"/>
    <property type="match status" value="1"/>
</dbReference>
<dbReference type="GO" id="GO:0043386">
    <property type="term" value="P:mycotoxin biosynthetic process"/>
    <property type="evidence" value="ECO:0007669"/>
    <property type="project" value="InterPro"/>
</dbReference>
<evidence type="ECO:0000256" key="2">
    <source>
        <dbReference type="ARBA" id="ARBA00035112"/>
    </source>
</evidence>
<comment type="caution">
    <text evidence="3">The sequence shown here is derived from an EMBL/GenBank/DDBJ whole genome shotgun (WGS) entry which is preliminary data.</text>
</comment>